<dbReference type="CDD" id="cd06091">
    <property type="entry name" value="KOW_NusG"/>
    <property type="match status" value="1"/>
</dbReference>
<feature type="region of interest" description="Disordered" evidence="8">
    <location>
        <begin position="45"/>
        <end position="167"/>
    </location>
</feature>
<dbReference type="GO" id="GO:0005829">
    <property type="term" value="C:cytosol"/>
    <property type="evidence" value="ECO:0007669"/>
    <property type="project" value="UniProtKB-ARBA"/>
</dbReference>
<name>A0A4R7TGU6_9ACTN</name>
<dbReference type="GO" id="GO:0032784">
    <property type="term" value="P:regulation of DNA-templated transcription elongation"/>
    <property type="evidence" value="ECO:0007669"/>
    <property type="project" value="InterPro"/>
</dbReference>
<comment type="similarity">
    <text evidence="5 7">Belongs to the NusG family.</text>
</comment>
<comment type="function">
    <text evidence="5 7">Participates in transcription elongation, termination and antitermination.</text>
</comment>
<dbReference type="SUPFAM" id="SSF50104">
    <property type="entry name" value="Translation proteins SH3-like domain"/>
    <property type="match status" value="1"/>
</dbReference>
<evidence type="ECO:0000256" key="7">
    <source>
        <dbReference type="RuleBase" id="RU000538"/>
    </source>
</evidence>
<evidence type="ECO:0000259" key="10">
    <source>
        <dbReference type="SMART" id="SM00739"/>
    </source>
</evidence>
<keyword evidence="12" id="KW-1185">Reference proteome</keyword>
<dbReference type="SMART" id="SM00739">
    <property type="entry name" value="KOW"/>
    <property type="match status" value="1"/>
</dbReference>
<dbReference type="InterPro" id="IPR005824">
    <property type="entry name" value="KOW"/>
</dbReference>
<feature type="compositionally biased region" description="Acidic residues" evidence="8">
    <location>
        <begin position="1"/>
        <end position="18"/>
    </location>
</feature>
<dbReference type="InterPro" id="IPR008991">
    <property type="entry name" value="Translation_prot_SH3-like_sf"/>
</dbReference>
<sequence>MPDQRDDEVLEVEDEFDVSADSGVDLGFDLDDEDDDDLFADLDVEIADDDEDDVEVDADSEYAADDEAEAGTPDEDDSDDEPVVVVDAADDAEDDEVVTAADVDDAADELAEETAETTLDDTDEELAAPDAVVFSSAGDDESGEDTSDEDDDEEAEEAEPAEPVDPLEELRNTLRSQIGDWYVVHTYSGMENRVKGNLENRINSLNMEDYIFEIIVPTEEVAEIKNGQRRMVKRTVLPGYVLVRMDLTDESWSTVRHTPSVTGFVGNSQKPVPLSLEEVEKMLAPAVVAAAEAAAAETGAAPTKTAAKKKVEVADFGVGDSVMVVDGPFATLHATITEINADAQRIKALVEIFGRETPVELSFSQIQKV</sequence>
<keyword evidence="2 5" id="KW-0889">Transcription antitermination</keyword>
<feature type="domain" description="NusG-like N-terminal" evidence="9">
    <location>
        <begin position="178"/>
        <end position="286"/>
    </location>
</feature>
<evidence type="ECO:0000259" key="9">
    <source>
        <dbReference type="SMART" id="SM00738"/>
    </source>
</evidence>
<dbReference type="Gene3D" id="3.30.70.940">
    <property type="entry name" value="NusG, N-terminal domain"/>
    <property type="match status" value="1"/>
</dbReference>
<dbReference type="Pfam" id="PF02357">
    <property type="entry name" value="NusG"/>
    <property type="match status" value="1"/>
</dbReference>
<evidence type="ECO:0000256" key="2">
    <source>
        <dbReference type="ARBA" id="ARBA00022814"/>
    </source>
</evidence>
<dbReference type="Gene3D" id="2.30.30.30">
    <property type="match status" value="1"/>
</dbReference>
<dbReference type="GO" id="GO:0006353">
    <property type="term" value="P:DNA-templated transcription termination"/>
    <property type="evidence" value="ECO:0007669"/>
    <property type="project" value="UniProtKB-UniRule"/>
</dbReference>
<dbReference type="FunFam" id="2.30.30.30:FF:000002">
    <property type="entry name" value="Transcription termination/antitermination factor NusG"/>
    <property type="match status" value="1"/>
</dbReference>
<feature type="region of interest" description="Disordered" evidence="8">
    <location>
        <begin position="1"/>
        <end position="32"/>
    </location>
</feature>
<dbReference type="PANTHER" id="PTHR30265">
    <property type="entry name" value="RHO-INTERACTING TRANSCRIPTION TERMINATION FACTOR NUSG"/>
    <property type="match status" value="1"/>
</dbReference>
<accession>A0A4R7TGU6</accession>
<dbReference type="InterPro" id="IPR036735">
    <property type="entry name" value="NGN_dom_sf"/>
</dbReference>
<dbReference type="InterPro" id="IPR006645">
    <property type="entry name" value="NGN-like_dom"/>
</dbReference>
<dbReference type="SMART" id="SM00738">
    <property type="entry name" value="NGN"/>
    <property type="match status" value="1"/>
</dbReference>
<dbReference type="NCBIfam" id="TIGR00922">
    <property type="entry name" value="nusG"/>
    <property type="match status" value="1"/>
</dbReference>
<evidence type="ECO:0000256" key="1">
    <source>
        <dbReference type="ARBA" id="ARBA00022472"/>
    </source>
</evidence>
<organism evidence="11 12">
    <name type="scientific">Kribbella voronezhensis</name>
    <dbReference type="NCBI Taxonomy" id="2512212"/>
    <lineage>
        <taxon>Bacteria</taxon>
        <taxon>Bacillati</taxon>
        <taxon>Actinomycetota</taxon>
        <taxon>Actinomycetes</taxon>
        <taxon>Propionibacteriales</taxon>
        <taxon>Kribbellaceae</taxon>
        <taxon>Kribbella</taxon>
    </lineage>
</organism>
<evidence type="ECO:0000256" key="8">
    <source>
        <dbReference type="SAM" id="MobiDB-lite"/>
    </source>
</evidence>
<dbReference type="PANTHER" id="PTHR30265:SF2">
    <property type="entry name" value="TRANSCRIPTION TERMINATION_ANTITERMINATION PROTEIN NUSG"/>
    <property type="match status" value="1"/>
</dbReference>
<evidence type="ECO:0000313" key="11">
    <source>
        <dbReference type="EMBL" id="TDU90836.1"/>
    </source>
</evidence>
<evidence type="ECO:0000256" key="5">
    <source>
        <dbReference type="HAMAP-Rule" id="MF_00948"/>
    </source>
</evidence>
<proteinExistence type="inferred from homology"/>
<gene>
    <name evidence="5" type="primary">nusG</name>
    <name evidence="11" type="ORF">EV138_4437</name>
</gene>
<dbReference type="CDD" id="cd09891">
    <property type="entry name" value="NGN_Bact_1"/>
    <property type="match status" value="1"/>
</dbReference>
<dbReference type="SUPFAM" id="SSF82679">
    <property type="entry name" value="N-utilization substance G protein NusG, N-terminal domain"/>
    <property type="match status" value="1"/>
</dbReference>
<dbReference type="PRINTS" id="PR00338">
    <property type="entry name" value="NUSGTNSCPFCT"/>
</dbReference>
<evidence type="ECO:0000256" key="6">
    <source>
        <dbReference type="NCBIfam" id="TIGR00922"/>
    </source>
</evidence>
<comment type="caution">
    <text evidence="11">The sequence shown here is derived from an EMBL/GenBank/DDBJ whole genome shotgun (WGS) entry which is preliminary data.</text>
</comment>
<dbReference type="InterPro" id="IPR043425">
    <property type="entry name" value="NusG-like"/>
</dbReference>
<evidence type="ECO:0000313" key="12">
    <source>
        <dbReference type="Proteomes" id="UP000295151"/>
    </source>
</evidence>
<dbReference type="FunFam" id="3.30.70.940:FF:000002">
    <property type="entry name" value="Transcription termination/antitermination protein NusG"/>
    <property type="match status" value="1"/>
</dbReference>
<dbReference type="InterPro" id="IPR001062">
    <property type="entry name" value="Transcrpt_antiterm_NusG"/>
</dbReference>
<evidence type="ECO:0000256" key="4">
    <source>
        <dbReference type="ARBA" id="ARBA00023163"/>
    </source>
</evidence>
<feature type="compositionally biased region" description="Acidic residues" evidence="8">
    <location>
        <begin position="45"/>
        <end position="127"/>
    </location>
</feature>
<dbReference type="PROSITE" id="PS01014">
    <property type="entry name" value="NUSG"/>
    <property type="match status" value="1"/>
</dbReference>
<dbReference type="AlphaFoldDB" id="A0A4R7TGU6"/>
<keyword evidence="3 5" id="KW-0805">Transcription regulation</keyword>
<dbReference type="InterPro" id="IPR047050">
    <property type="entry name" value="NGN"/>
</dbReference>
<dbReference type="EMBL" id="SOCE01000001">
    <property type="protein sequence ID" value="TDU90836.1"/>
    <property type="molecule type" value="Genomic_DNA"/>
</dbReference>
<dbReference type="InterPro" id="IPR014722">
    <property type="entry name" value="Rib_uL2_dom2"/>
</dbReference>
<protein>
    <recommendedName>
        <fullName evidence="5 6">Transcription termination/antitermination protein NusG</fullName>
    </recommendedName>
</protein>
<dbReference type="GO" id="GO:0031564">
    <property type="term" value="P:transcription antitermination"/>
    <property type="evidence" value="ECO:0007669"/>
    <property type="project" value="UniProtKB-UniRule"/>
</dbReference>
<keyword evidence="4 5" id="KW-0804">Transcription</keyword>
<reference evidence="11 12" key="1">
    <citation type="submission" date="2019-03" db="EMBL/GenBank/DDBJ databases">
        <title>Genomic Encyclopedia of Type Strains, Phase III (KMG-III): the genomes of soil and plant-associated and newly described type strains.</title>
        <authorList>
            <person name="Whitman W."/>
        </authorList>
    </citation>
    <scope>NUCLEOTIDE SEQUENCE [LARGE SCALE GENOMIC DNA]</scope>
    <source>
        <strain evidence="11 12">VKM Ac-2575</strain>
    </source>
</reference>
<feature type="compositionally biased region" description="Acidic residues" evidence="8">
    <location>
        <begin position="138"/>
        <end position="167"/>
    </location>
</feature>
<evidence type="ECO:0000256" key="3">
    <source>
        <dbReference type="ARBA" id="ARBA00023015"/>
    </source>
</evidence>
<feature type="domain" description="KOW" evidence="10">
    <location>
        <begin position="315"/>
        <end position="342"/>
    </location>
</feature>
<dbReference type="Proteomes" id="UP000295151">
    <property type="component" value="Unassembled WGS sequence"/>
</dbReference>
<dbReference type="HAMAP" id="MF_00948">
    <property type="entry name" value="NusG"/>
    <property type="match status" value="1"/>
</dbReference>
<keyword evidence="1 5" id="KW-0806">Transcription termination</keyword>
<dbReference type="InterPro" id="IPR015869">
    <property type="entry name" value="Transcrpt_antiterm_NusG_bac_CS"/>
</dbReference>
<dbReference type="GO" id="GO:0006354">
    <property type="term" value="P:DNA-templated transcription elongation"/>
    <property type="evidence" value="ECO:0007669"/>
    <property type="project" value="UniProtKB-UniRule"/>
</dbReference>